<feature type="region of interest" description="Disordered" evidence="1">
    <location>
        <begin position="20"/>
        <end position="64"/>
    </location>
</feature>
<dbReference type="Proteomes" id="UP000230852">
    <property type="component" value="Unassembled WGS sequence"/>
</dbReference>
<gene>
    <name evidence="2" type="ORF">COU28_02620</name>
</gene>
<sequence length="64" mass="7148">MLSKVLNNLKKIEKKKGKDLNISFGGYKKKASKQDGFHAKENSQAGAERQRSMGNRLTKPSKAK</sequence>
<reference evidence="3" key="1">
    <citation type="submission" date="2017-09" db="EMBL/GenBank/DDBJ databases">
        <title>Depth-based differentiation of microbial function through sediment-hosted aquifers and enrichment of novel symbionts in the deep terrestrial subsurface.</title>
        <authorList>
            <person name="Probst A.J."/>
            <person name="Ladd B."/>
            <person name="Jarett J.K."/>
            <person name="Geller-Mcgrath D.E."/>
            <person name="Sieber C.M.K."/>
            <person name="Emerson J.B."/>
            <person name="Anantharaman K."/>
            <person name="Thomas B.C."/>
            <person name="Malmstrom R."/>
            <person name="Stieglmeier M."/>
            <person name="Klingl A."/>
            <person name="Woyke T."/>
            <person name="Ryan C.M."/>
            <person name="Banfield J.F."/>
        </authorList>
    </citation>
    <scope>NUCLEOTIDE SEQUENCE [LARGE SCALE GENOMIC DNA]</scope>
</reference>
<protein>
    <submittedName>
        <fullName evidence="2">Uncharacterized protein</fullName>
    </submittedName>
</protein>
<feature type="compositionally biased region" description="Basic and acidic residues" evidence="1">
    <location>
        <begin position="32"/>
        <end position="41"/>
    </location>
</feature>
<comment type="caution">
    <text evidence="2">The sequence shown here is derived from an EMBL/GenBank/DDBJ whole genome shotgun (WGS) entry which is preliminary data.</text>
</comment>
<evidence type="ECO:0000256" key="1">
    <source>
        <dbReference type="SAM" id="MobiDB-lite"/>
    </source>
</evidence>
<evidence type="ECO:0000313" key="2">
    <source>
        <dbReference type="EMBL" id="PIR78255.1"/>
    </source>
</evidence>
<accession>A0A2H0TYE2</accession>
<organism evidence="2 3">
    <name type="scientific">Candidatus Magasanikbacteria bacterium CG10_big_fil_rev_8_21_14_0_10_36_16</name>
    <dbReference type="NCBI Taxonomy" id="1974645"/>
    <lineage>
        <taxon>Bacteria</taxon>
        <taxon>Candidatus Magasanikiibacteriota</taxon>
    </lineage>
</organism>
<evidence type="ECO:0000313" key="3">
    <source>
        <dbReference type="Proteomes" id="UP000230852"/>
    </source>
</evidence>
<dbReference type="EMBL" id="PFBU01000053">
    <property type="protein sequence ID" value="PIR78255.1"/>
    <property type="molecule type" value="Genomic_DNA"/>
</dbReference>
<proteinExistence type="predicted"/>
<name>A0A2H0TYE2_9BACT</name>
<dbReference type="AlphaFoldDB" id="A0A2H0TYE2"/>